<evidence type="ECO:0000256" key="2">
    <source>
        <dbReference type="ARBA" id="ARBA00022553"/>
    </source>
</evidence>
<proteinExistence type="predicted"/>
<dbReference type="InterPro" id="IPR050091">
    <property type="entry name" value="PKS_NRPS_Biosynth_Enz"/>
</dbReference>
<evidence type="ECO:0000259" key="5">
    <source>
        <dbReference type="SMART" id="SM00822"/>
    </source>
</evidence>
<dbReference type="GO" id="GO:0004312">
    <property type="term" value="F:fatty acid synthase activity"/>
    <property type="evidence" value="ECO:0007669"/>
    <property type="project" value="TreeGrafter"/>
</dbReference>
<dbReference type="GO" id="GO:0016491">
    <property type="term" value="F:oxidoreductase activity"/>
    <property type="evidence" value="ECO:0007669"/>
    <property type="project" value="UniProtKB-KW"/>
</dbReference>
<dbReference type="InterPro" id="IPR057326">
    <property type="entry name" value="KR_dom"/>
</dbReference>
<dbReference type="SMART" id="SM00829">
    <property type="entry name" value="PKS_ER"/>
    <property type="match status" value="1"/>
</dbReference>
<dbReference type="AlphaFoldDB" id="A0A2P5HGD3"/>
<organism evidence="7 8">
    <name type="scientific">Diaporthe helianthi</name>
    <dbReference type="NCBI Taxonomy" id="158607"/>
    <lineage>
        <taxon>Eukaryota</taxon>
        <taxon>Fungi</taxon>
        <taxon>Dikarya</taxon>
        <taxon>Ascomycota</taxon>
        <taxon>Pezizomycotina</taxon>
        <taxon>Sordariomycetes</taxon>
        <taxon>Sordariomycetidae</taxon>
        <taxon>Diaporthales</taxon>
        <taxon>Diaporthaceae</taxon>
        <taxon>Diaporthe</taxon>
    </lineage>
</organism>
<dbReference type="STRING" id="158607.A0A2P5HGD3"/>
<dbReference type="SUPFAM" id="SSF51735">
    <property type="entry name" value="NAD(P)-binding Rossmann-fold domains"/>
    <property type="match status" value="2"/>
</dbReference>
<reference evidence="7" key="1">
    <citation type="submission" date="2017-09" db="EMBL/GenBank/DDBJ databases">
        <title>Polyketide synthases of a Diaporthe helianthi virulent isolate.</title>
        <authorList>
            <person name="Baroncelli R."/>
        </authorList>
    </citation>
    <scope>NUCLEOTIDE SEQUENCE [LARGE SCALE GENOMIC DNA]</scope>
    <source>
        <strain evidence="7">7/96</strain>
    </source>
</reference>
<dbReference type="InterPro" id="IPR020843">
    <property type="entry name" value="ER"/>
</dbReference>
<dbReference type="SMART" id="SM00822">
    <property type="entry name" value="PKS_KR"/>
    <property type="match status" value="1"/>
</dbReference>
<feature type="compositionally biased region" description="Basic residues" evidence="4">
    <location>
        <begin position="374"/>
        <end position="383"/>
    </location>
</feature>
<evidence type="ECO:0000313" key="8">
    <source>
        <dbReference type="Proteomes" id="UP000094444"/>
    </source>
</evidence>
<evidence type="ECO:0000313" key="7">
    <source>
        <dbReference type="EMBL" id="POS69306.1"/>
    </source>
</evidence>
<dbReference type="InterPro" id="IPR013968">
    <property type="entry name" value="PKS_KR"/>
</dbReference>
<dbReference type="Proteomes" id="UP000094444">
    <property type="component" value="Unassembled WGS sequence"/>
</dbReference>
<keyword evidence="8" id="KW-1185">Reference proteome</keyword>
<feature type="domain" description="Enoyl reductase (ER)" evidence="6">
    <location>
        <begin position="130"/>
        <end position="295"/>
    </location>
</feature>
<sequence>MLWKPGFELVDISKVLRPAVDSRHEHALVKRLFFLCAIETQASLRGTAANAAHPHLERYRSWIDKTLGHAQASGTYHPAVPDALALFRFSSSQRQELIEQVYCSNQNTLVKALGTEMYRIYKHNEDIFSGAVDPIELLLRDDLLPAFCDCTGGLTTRILQGLQSEFGGRLYLSYTYTDVSAGAGVVTQVGSNVGHLKTVLIHSAAGGVGIAAIIVAKWIGATIYATVGNEQKMECVAPYNTMLEIGKRDMVGRGMLAMDWFEDNRSFVFIDCGGTTDQIEEAFRMMQKGPHMGKLHPDKAYILVGGMGGLGRSIALWIVEQIARHLVFISRSSEKSHEDIELCNELAEMGCYARTIACSVADKDTLSSTWNRGRQPRSPRSRVHGSSNLHELTGGGGGGDGDGDGVDFFVLLSSGSGVCGYWGQANYASANSFLDAFAAYRQSLGLPASVIDIGAVGDVGYVTRDSKAVDMFHAASVRLISEKELLDCLHLAMFIYRPGCAVATHPDKRGIFNPSQVVTGLSCHLPPSDKHDPRFSLYRTLEEASPQGTGAAVASDGHLRHFIQSAMADPSLLDQQQSSDYLAQEIASRVKIFLLRDEEDDFPLVQTLGDVNRG</sequence>
<evidence type="ECO:0000256" key="1">
    <source>
        <dbReference type="ARBA" id="ARBA00022450"/>
    </source>
</evidence>
<gene>
    <name evidence="7" type="ORF">DHEL01_v212300</name>
</gene>
<dbReference type="EMBL" id="MAVT02002426">
    <property type="protein sequence ID" value="POS69306.1"/>
    <property type="molecule type" value="Genomic_DNA"/>
</dbReference>
<dbReference type="PANTHER" id="PTHR43775:SF37">
    <property type="entry name" value="SI:DKEY-61P9.11"/>
    <property type="match status" value="1"/>
</dbReference>
<feature type="region of interest" description="Disordered" evidence="4">
    <location>
        <begin position="367"/>
        <end position="399"/>
    </location>
</feature>
<dbReference type="InterPro" id="IPR036291">
    <property type="entry name" value="NAD(P)-bd_dom_sf"/>
</dbReference>
<name>A0A2P5HGD3_DIAHE</name>
<accession>A0A2P5HGD3</accession>
<dbReference type="GO" id="GO:0044550">
    <property type="term" value="P:secondary metabolite biosynthetic process"/>
    <property type="evidence" value="ECO:0007669"/>
    <property type="project" value="TreeGrafter"/>
</dbReference>
<dbReference type="GO" id="GO:0006633">
    <property type="term" value="P:fatty acid biosynthetic process"/>
    <property type="evidence" value="ECO:0007669"/>
    <property type="project" value="TreeGrafter"/>
</dbReference>
<dbReference type="InParanoid" id="A0A2P5HGD3"/>
<dbReference type="PANTHER" id="PTHR43775">
    <property type="entry name" value="FATTY ACID SYNTHASE"/>
    <property type="match status" value="1"/>
</dbReference>
<protein>
    <submittedName>
        <fullName evidence="7">Polyketide synthase</fullName>
    </submittedName>
</protein>
<evidence type="ECO:0000256" key="3">
    <source>
        <dbReference type="ARBA" id="ARBA00023002"/>
    </source>
</evidence>
<dbReference type="Pfam" id="PF08659">
    <property type="entry name" value="KR"/>
    <property type="match status" value="2"/>
</dbReference>
<dbReference type="OrthoDB" id="329835at2759"/>
<evidence type="ECO:0000256" key="4">
    <source>
        <dbReference type="SAM" id="MobiDB-lite"/>
    </source>
</evidence>
<evidence type="ECO:0000259" key="6">
    <source>
        <dbReference type="SMART" id="SM00829"/>
    </source>
</evidence>
<dbReference type="Gene3D" id="3.40.50.720">
    <property type="entry name" value="NAD(P)-binding Rossmann-like Domain"/>
    <property type="match status" value="2"/>
</dbReference>
<dbReference type="Gene3D" id="3.90.180.10">
    <property type="entry name" value="Medium-chain alcohol dehydrogenases, catalytic domain"/>
    <property type="match status" value="1"/>
</dbReference>
<feature type="domain" description="Ketoreductase" evidence="5">
    <location>
        <begin position="299"/>
        <end position="459"/>
    </location>
</feature>
<comment type="caution">
    <text evidence="7">The sequence shown here is derived from an EMBL/GenBank/DDBJ whole genome shotgun (WGS) entry which is preliminary data.</text>
</comment>
<keyword evidence="3" id="KW-0560">Oxidoreductase</keyword>
<keyword evidence="2" id="KW-0597">Phosphoprotein</keyword>
<keyword evidence="1" id="KW-0596">Phosphopantetheine</keyword>